<feature type="transmembrane region" description="Helical" evidence="1">
    <location>
        <begin position="40"/>
        <end position="63"/>
    </location>
</feature>
<dbReference type="EMBL" id="MKIR01000004">
    <property type="protein sequence ID" value="OFI49948.1"/>
    <property type="molecule type" value="Genomic_DNA"/>
</dbReference>
<sequence>MRIYLQPIQMGVLIFFAAAFLMILPYFIIQYRKRGGVSTWRLLVTFSFVLYIICAYAMTIFPLPSREEVEHMTGPVQNLKPFEFVRYFKEYSPFVLSDKSTWVPALKHWTFIQPFFNFLLTLPFGVYMSYLFKKKFSTTLIYSFLLTLSFELIQRSALFGLYPRPYRLFDVDDLMINTAGALFGYGLGQILKNFLPDLDKVQVRSSQVSFTRRLTGIVVDLILLSIITPFVSQFYIGPLIVFLIPSIIFKRTLGQFLVKIYIEPENRLLITLRMVLISINFIPFIIAGRLLDLTGTAPESELSGIYIGLMICAALILIKGLDFLLAIFNKTKRLWYERLSHTRLVGK</sequence>
<dbReference type="InterPro" id="IPR053150">
    <property type="entry name" value="Teicoplanin_resist-assoc"/>
</dbReference>
<protein>
    <recommendedName>
        <fullName evidence="2">VanZ-like domain-containing protein</fullName>
    </recommendedName>
</protein>
<evidence type="ECO:0000259" key="2">
    <source>
        <dbReference type="Pfam" id="PF04892"/>
    </source>
</evidence>
<dbReference type="AlphaFoldDB" id="A0A1E8GR26"/>
<dbReference type="InterPro" id="IPR006976">
    <property type="entry name" value="VanZ-like"/>
</dbReference>
<accession>A0A1E8GR26</accession>
<gene>
    <name evidence="3" type="ORF">BG261_09900</name>
</gene>
<feature type="domain" description="VanZ-like" evidence="2">
    <location>
        <begin position="48"/>
        <end position="190"/>
    </location>
</feature>
<feature type="transmembrane region" description="Helical" evidence="1">
    <location>
        <begin position="274"/>
        <end position="291"/>
    </location>
</feature>
<dbReference type="Proteomes" id="UP000178622">
    <property type="component" value="Unassembled WGS sequence"/>
</dbReference>
<dbReference type="OrthoDB" id="4822551at2"/>
<feature type="transmembrane region" description="Helical" evidence="1">
    <location>
        <begin position="6"/>
        <end position="28"/>
    </location>
</feature>
<evidence type="ECO:0000256" key="1">
    <source>
        <dbReference type="SAM" id="Phobius"/>
    </source>
</evidence>
<dbReference type="PANTHER" id="PTHR36834">
    <property type="entry name" value="MEMBRANE PROTEIN-RELATED"/>
    <property type="match status" value="1"/>
</dbReference>
<name>A0A1E8GR26_9LACT</name>
<dbReference type="PIRSF" id="PIRSF031578">
    <property type="entry name" value="Uncharacterised_Vanz_RDD-cont"/>
    <property type="match status" value="1"/>
</dbReference>
<evidence type="ECO:0000313" key="4">
    <source>
        <dbReference type="Proteomes" id="UP000178622"/>
    </source>
</evidence>
<dbReference type="RefSeq" id="WP_070791612.1">
    <property type="nucleotide sequence ID" value="NZ_MKIR01000004.1"/>
</dbReference>
<dbReference type="PANTHER" id="PTHR36834:SF1">
    <property type="entry name" value="INTEGRAL MEMBRANE PROTEIN"/>
    <property type="match status" value="1"/>
</dbReference>
<keyword evidence="1" id="KW-1133">Transmembrane helix</keyword>
<dbReference type="Pfam" id="PF04892">
    <property type="entry name" value="VanZ"/>
    <property type="match status" value="1"/>
</dbReference>
<dbReference type="STRING" id="1859473.BG261_09900"/>
<feature type="transmembrane region" description="Helical" evidence="1">
    <location>
        <begin position="139"/>
        <end position="162"/>
    </location>
</feature>
<proteinExistence type="predicted"/>
<keyword evidence="4" id="KW-1185">Reference proteome</keyword>
<keyword evidence="1" id="KW-0472">Membrane</keyword>
<keyword evidence="1" id="KW-0812">Transmembrane</keyword>
<evidence type="ECO:0000313" key="3">
    <source>
        <dbReference type="EMBL" id="OFI49948.1"/>
    </source>
</evidence>
<feature type="transmembrane region" description="Helical" evidence="1">
    <location>
        <begin position="111"/>
        <end position="132"/>
    </location>
</feature>
<feature type="transmembrane region" description="Helical" evidence="1">
    <location>
        <begin position="303"/>
        <end position="328"/>
    </location>
</feature>
<dbReference type="InterPro" id="IPR021192">
    <property type="entry name" value="UCP031578_Vanz/RDD"/>
</dbReference>
<comment type="caution">
    <text evidence="3">The sequence shown here is derived from an EMBL/GenBank/DDBJ whole genome shotgun (WGS) entry which is preliminary data.</text>
</comment>
<reference evidence="4" key="1">
    <citation type="submission" date="2016-09" db="EMBL/GenBank/DDBJ databases">
        <title>Draft genome sequence of a novel species of the family Streptococcaceae isolated from flowers.</title>
        <authorList>
            <person name="Chuah L.-O."/>
            <person name="Yap K.-P."/>
            <person name="Thong K.L."/>
            <person name="Liong M.T."/>
            <person name="Ahmad R."/>
            <person name="Rusul G."/>
        </authorList>
    </citation>
    <scope>NUCLEOTIDE SEQUENCE [LARGE SCALE GENOMIC DNA]</scope>
    <source>
        <strain evidence="4">DF1</strain>
    </source>
</reference>
<organism evidence="3 4">
    <name type="scientific">Floricoccus tropicus</name>
    <dbReference type="NCBI Taxonomy" id="1859473"/>
    <lineage>
        <taxon>Bacteria</taxon>
        <taxon>Bacillati</taxon>
        <taxon>Bacillota</taxon>
        <taxon>Bacilli</taxon>
        <taxon>Lactobacillales</taxon>
        <taxon>Streptococcaceae</taxon>
        <taxon>Floricoccus</taxon>
    </lineage>
</organism>